<sequence length="84" mass="8992">MGGTGLVAQAQEQFPESAPDTHRVVAETSFVQQSQPAPALVPDVNEQEGADSVMPAFVSEPQNQAMMLGGLLAAGFMVRRRRDH</sequence>
<proteinExistence type="predicted"/>
<feature type="region of interest" description="Disordered" evidence="1">
    <location>
        <begin position="1"/>
        <end position="20"/>
    </location>
</feature>
<comment type="caution">
    <text evidence="2">The sequence shown here is derived from an EMBL/GenBank/DDBJ whole genome shotgun (WGS) entry which is preliminary data.</text>
</comment>
<evidence type="ECO:0000313" key="3">
    <source>
        <dbReference type="Proteomes" id="UP000197468"/>
    </source>
</evidence>
<evidence type="ECO:0008006" key="4">
    <source>
        <dbReference type="Google" id="ProtNLM"/>
    </source>
</evidence>
<gene>
    <name evidence="2" type="ORF">CDN99_13830</name>
</gene>
<evidence type="ECO:0000256" key="1">
    <source>
        <dbReference type="SAM" id="MobiDB-lite"/>
    </source>
</evidence>
<dbReference type="EMBL" id="NIOF01000005">
    <property type="protein sequence ID" value="OWQ90427.1"/>
    <property type="molecule type" value="Genomic_DNA"/>
</dbReference>
<dbReference type="Proteomes" id="UP000197468">
    <property type="component" value="Unassembled WGS sequence"/>
</dbReference>
<keyword evidence="3" id="KW-1185">Reference proteome</keyword>
<organism evidence="2 3">
    <name type="scientific">Roseateles aquatilis</name>
    <dbReference type="NCBI Taxonomy" id="431061"/>
    <lineage>
        <taxon>Bacteria</taxon>
        <taxon>Pseudomonadati</taxon>
        <taxon>Pseudomonadota</taxon>
        <taxon>Betaproteobacteria</taxon>
        <taxon>Burkholderiales</taxon>
        <taxon>Sphaerotilaceae</taxon>
        <taxon>Roseateles</taxon>
    </lineage>
</organism>
<evidence type="ECO:0000313" key="2">
    <source>
        <dbReference type="EMBL" id="OWQ90427.1"/>
    </source>
</evidence>
<name>A0A246JD47_9BURK</name>
<reference evidence="2 3" key="1">
    <citation type="journal article" date="2008" name="Int. J. Syst. Evol. Microbiol.">
        <title>Description of Roseateles aquatilis sp. nov. and Roseateles terrae sp. nov., in the class Betaproteobacteria, and emended description of the genus Roseateles.</title>
        <authorList>
            <person name="Gomila M."/>
            <person name="Bowien B."/>
            <person name="Falsen E."/>
            <person name="Moore E.R."/>
            <person name="Lalucat J."/>
        </authorList>
    </citation>
    <scope>NUCLEOTIDE SEQUENCE [LARGE SCALE GENOMIC DNA]</scope>
    <source>
        <strain evidence="2 3">CCUG 48205</strain>
    </source>
</reference>
<accession>A0A246JD47</accession>
<dbReference type="AlphaFoldDB" id="A0A246JD47"/>
<protein>
    <recommendedName>
        <fullName evidence="4">PEP-CTERM protein-sorting domain-containing protein</fullName>
    </recommendedName>
</protein>